<keyword evidence="4 8" id="KW-1133">Transmembrane helix</keyword>
<evidence type="ECO:0000256" key="2">
    <source>
        <dbReference type="ARBA" id="ARBA00022448"/>
    </source>
</evidence>
<dbReference type="GO" id="GO:0000271">
    <property type="term" value="P:polysaccharide biosynthetic process"/>
    <property type="evidence" value="ECO:0007669"/>
    <property type="project" value="InterPro"/>
</dbReference>
<sequence length="123" mass="13410">MVTTLRFYRYGLIGVGNTLLHWAVFFLLHQAAGLNQASSNLLAFAVAVSASYYLNARFTFATAPSKLRYLAFVSGMGCLSLSMGALSDRAGLSPWLTLVAFSAVSLIIGYGYSRTVVFKRRQP</sequence>
<keyword evidence="2 7" id="KW-0813">Transport</keyword>
<accession>A0A379KHG9</accession>
<keyword evidence="3 8" id="KW-0812">Transmembrane</keyword>
<organism evidence="10 11">
    <name type="scientific">Pseudomonas putida</name>
    <name type="common">Arthrobacter siderocapsulatus</name>
    <dbReference type="NCBI Taxonomy" id="303"/>
    <lineage>
        <taxon>Bacteria</taxon>
        <taxon>Pseudomonadati</taxon>
        <taxon>Pseudomonadota</taxon>
        <taxon>Gammaproteobacteria</taxon>
        <taxon>Pseudomonadales</taxon>
        <taxon>Pseudomonadaceae</taxon>
        <taxon>Pseudomonas</taxon>
    </lineage>
</organism>
<comment type="similarity">
    <text evidence="7">Belongs to the gtrA family.</text>
</comment>
<dbReference type="GO" id="GO:0005886">
    <property type="term" value="C:plasma membrane"/>
    <property type="evidence" value="ECO:0007669"/>
    <property type="project" value="TreeGrafter"/>
</dbReference>
<dbReference type="PIRSF" id="PIRSF006298">
    <property type="entry name" value="GtrA_prd"/>
    <property type="match status" value="1"/>
</dbReference>
<name>A0A379KHG9_PSEPU</name>
<dbReference type="InterPro" id="IPR051401">
    <property type="entry name" value="GtrA_CellWall_Glycosyl"/>
</dbReference>
<dbReference type="PANTHER" id="PTHR38459">
    <property type="entry name" value="PROPHAGE BACTOPRENOL-LINKED GLUCOSE TRANSLOCASE HOMOLOG"/>
    <property type="match status" value="1"/>
</dbReference>
<evidence type="ECO:0000256" key="5">
    <source>
        <dbReference type="ARBA" id="ARBA00023136"/>
    </source>
</evidence>
<proteinExistence type="inferred from homology"/>
<feature type="domain" description="GtrA/DPMS transmembrane" evidence="9">
    <location>
        <begin position="9"/>
        <end position="118"/>
    </location>
</feature>
<feature type="transmembrane region" description="Helical" evidence="8">
    <location>
        <begin position="37"/>
        <end position="55"/>
    </location>
</feature>
<evidence type="ECO:0000313" key="10">
    <source>
        <dbReference type="EMBL" id="SUD67435.1"/>
    </source>
</evidence>
<reference evidence="10 11" key="1">
    <citation type="submission" date="2018-06" db="EMBL/GenBank/DDBJ databases">
        <authorList>
            <consortium name="Pathogen Informatics"/>
            <person name="Doyle S."/>
        </authorList>
    </citation>
    <scope>NUCLEOTIDE SEQUENCE [LARGE SCALE GENOMIC DNA]</scope>
    <source>
        <strain evidence="10 11">NCTC7914</strain>
    </source>
</reference>
<keyword evidence="5 8" id="KW-0472">Membrane</keyword>
<evidence type="ECO:0000256" key="3">
    <source>
        <dbReference type="ARBA" id="ARBA00022692"/>
    </source>
</evidence>
<protein>
    <recommendedName>
        <fullName evidence="7">Bactoprenol-linked glucose translocase</fullName>
    </recommendedName>
</protein>
<dbReference type="EMBL" id="UGUY01000001">
    <property type="protein sequence ID" value="SUD67435.1"/>
    <property type="molecule type" value="Genomic_DNA"/>
</dbReference>
<dbReference type="RefSeq" id="WP_115273600.1">
    <property type="nucleotide sequence ID" value="NZ_JABTYF010000014.1"/>
</dbReference>
<evidence type="ECO:0000259" key="9">
    <source>
        <dbReference type="Pfam" id="PF04138"/>
    </source>
</evidence>
<comment type="function">
    <text evidence="6 7">Involved in O antigen modification. Involved in the translocation of bactoprenol-linked glucose across the cytoplasmic membrane.</text>
</comment>
<evidence type="ECO:0000256" key="7">
    <source>
        <dbReference type="PIRNR" id="PIRNR006298"/>
    </source>
</evidence>
<evidence type="ECO:0000256" key="1">
    <source>
        <dbReference type="ARBA" id="ARBA00004141"/>
    </source>
</evidence>
<evidence type="ECO:0000256" key="8">
    <source>
        <dbReference type="SAM" id="Phobius"/>
    </source>
</evidence>
<feature type="transmembrane region" description="Helical" evidence="8">
    <location>
        <begin position="67"/>
        <end position="86"/>
    </location>
</feature>
<evidence type="ECO:0000313" key="11">
    <source>
        <dbReference type="Proteomes" id="UP000254602"/>
    </source>
</evidence>
<comment type="subcellular location">
    <subcellularLocation>
        <location evidence="1">Membrane</location>
        <topology evidence="1">Multi-pass membrane protein</topology>
    </subcellularLocation>
</comment>
<dbReference type="InterPro" id="IPR016480">
    <property type="entry name" value="Glc_translocase_bactprenl-link"/>
</dbReference>
<feature type="transmembrane region" description="Helical" evidence="8">
    <location>
        <begin position="92"/>
        <end position="112"/>
    </location>
</feature>
<dbReference type="Proteomes" id="UP000254602">
    <property type="component" value="Unassembled WGS sequence"/>
</dbReference>
<dbReference type="PANTHER" id="PTHR38459:SF1">
    <property type="entry name" value="PROPHAGE BACTOPRENOL-LINKED GLUCOSE TRANSLOCASE HOMOLOG"/>
    <property type="match status" value="1"/>
</dbReference>
<dbReference type="InterPro" id="IPR007267">
    <property type="entry name" value="GtrA_DPMS_TM"/>
</dbReference>
<evidence type="ECO:0000256" key="4">
    <source>
        <dbReference type="ARBA" id="ARBA00022989"/>
    </source>
</evidence>
<evidence type="ECO:0000256" key="6">
    <source>
        <dbReference type="ARBA" id="ARBA00025595"/>
    </source>
</evidence>
<dbReference type="Pfam" id="PF04138">
    <property type="entry name" value="GtrA_DPMS_TM"/>
    <property type="match status" value="1"/>
</dbReference>
<dbReference type="AlphaFoldDB" id="A0A379KHG9"/>
<gene>
    <name evidence="10" type="primary">yfdG</name>
    <name evidence="10" type="ORF">NCTC7914_01524</name>
</gene>
<feature type="transmembrane region" description="Helical" evidence="8">
    <location>
        <begin position="7"/>
        <end position="31"/>
    </location>
</feature>